<feature type="transmembrane region" description="Helical" evidence="9">
    <location>
        <begin position="207"/>
        <end position="233"/>
    </location>
</feature>
<feature type="domain" description="CBS" evidence="11">
    <location>
        <begin position="474"/>
        <end position="548"/>
    </location>
</feature>
<keyword evidence="14" id="KW-1185">Reference proteome</keyword>
<keyword evidence="2 7" id="KW-0812">Transmembrane</keyword>
<dbReference type="GO" id="GO:0016020">
    <property type="term" value="C:membrane"/>
    <property type="evidence" value="ECO:0007669"/>
    <property type="project" value="UniProtKB-SubCell"/>
</dbReference>
<evidence type="ECO:0000256" key="3">
    <source>
        <dbReference type="ARBA" id="ARBA00022737"/>
    </source>
</evidence>
<evidence type="ECO:0000256" key="5">
    <source>
        <dbReference type="ARBA" id="ARBA00023136"/>
    </source>
</evidence>
<feature type="signal peptide" evidence="10">
    <location>
        <begin position="1"/>
        <end position="23"/>
    </location>
</feature>
<dbReference type="GO" id="GO:0030026">
    <property type="term" value="P:intracellular manganese ion homeostasis"/>
    <property type="evidence" value="ECO:0007669"/>
    <property type="project" value="TreeGrafter"/>
</dbReference>
<dbReference type="Pfam" id="PF01595">
    <property type="entry name" value="CNNM"/>
    <property type="match status" value="1"/>
</dbReference>
<dbReference type="SUPFAM" id="SSF54631">
    <property type="entry name" value="CBS-domain pair"/>
    <property type="match status" value="1"/>
</dbReference>
<dbReference type="OrthoDB" id="5353557at2759"/>
<gene>
    <name evidence="13" type="ORF">Esi_0331_0011</name>
</gene>
<accession>D7FXS4</accession>
<dbReference type="InterPro" id="IPR046342">
    <property type="entry name" value="CBS_dom_sf"/>
</dbReference>
<keyword evidence="4 7" id="KW-1133">Transmembrane helix</keyword>
<dbReference type="PROSITE" id="PS51846">
    <property type="entry name" value="CNNM"/>
    <property type="match status" value="1"/>
</dbReference>
<keyword evidence="6" id="KW-0129">CBS domain</keyword>
<dbReference type="EMBL" id="FN649734">
    <property type="protein sequence ID" value="CBJ32337.1"/>
    <property type="molecule type" value="Genomic_DNA"/>
</dbReference>
<evidence type="ECO:0000256" key="7">
    <source>
        <dbReference type="PROSITE-ProRule" id="PRU01193"/>
    </source>
</evidence>
<dbReference type="InterPro" id="IPR000644">
    <property type="entry name" value="CBS_dom"/>
</dbReference>
<dbReference type="PANTHER" id="PTHR12064:SF97">
    <property type="entry name" value="METAL TRANSPORTER CNNM-5"/>
    <property type="match status" value="1"/>
</dbReference>
<dbReference type="PANTHER" id="PTHR12064">
    <property type="entry name" value="METAL TRANSPORTER CNNM"/>
    <property type="match status" value="1"/>
</dbReference>
<keyword evidence="10" id="KW-0732">Signal</keyword>
<evidence type="ECO:0000256" key="6">
    <source>
        <dbReference type="PROSITE-ProRule" id="PRU00703"/>
    </source>
</evidence>
<sequence length="600" mass="64406">MRRLSRSTAVLVLAACSAPGCFAEQPPSLTETFKAVILSHQRPPSSPGPPATGAAPATATAVHPLAPGVAAAYPAGVELAAEALADDLVQSLSALLVRERAAAAGERSPAAAEWTLAKLTGVSLEPWHEEAERPDPEGQRLRGAAGVALEGSTAVGGANGNASPPAEAETRGLFEEEENEGGGLGLAGSAGALEFGEEDFLQIESTWVNIAMTSVCVVCAGLAAGLTMGLLSIEPLEMAIKQRSGTPEEQQQASRILPLVSRHHFLLVTLLLFNSLANEALPIFLGNLVPSWLAVILSVSLVLFFGEIFPSAVFTGKNQLAIASGMSWLVYTLMMVLGPVAWPIAWMLDRVLGIEGFKRYNRAEISALVEVQQELSCEDVTNLPLHADEVSIVNGVLLTAEKSVAEAMITMDKVFCLGINEKLDANTMADVMAAGYSRVLVYEGEDTRNIRGYLQVKKLIVLNPDDERVISSLMLRVPVVVSPKKSLLELLNTFQTGKSHLALVSSSPAITLESLKRGVPLEGAARPMGIITLEDIIEEIIQEEIMDESDRLSQFIEDRAKDTLLRFARRRQERQSVGQINPRLASFTTPRRLAISDEYY</sequence>
<dbReference type="GO" id="GO:0010960">
    <property type="term" value="P:magnesium ion homeostasis"/>
    <property type="evidence" value="ECO:0007669"/>
    <property type="project" value="InterPro"/>
</dbReference>
<dbReference type="InParanoid" id="D7FXS4"/>
<evidence type="ECO:0000256" key="4">
    <source>
        <dbReference type="ARBA" id="ARBA00022989"/>
    </source>
</evidence>
<dbReference type="GO" id="GO:0005737">
    <property type="term" value="C:cytoplasm"/>
    <property type="evidence" value="ECO:0007669"/>
    <property type="project" value="TreeGrafter"/>
</dbReference>
<evidence type="ECO:0000259" key="12">
    <source>
        <dbReference type="PROSITE" id="PS51846"/>
    </source>
</evidence>
<feature type="transmembrane region" description="Helical" evidence="9">
    <location>
        <begin position="265"/>
        <end position="285"/>
    </location>
</feature>
<protein>
    <recommendedName>
        <fullName evidence="15">CNNM transmembrane domain-containing protein</fullName>
    </recommendedName>
</protein>
<evidence type="ECO:0000259" key="11">
    <source>
        <dbReference type="PROSITE" id="PS51371"/>
    </source>
</evidence>
<dbReference type="InterPro" id="IPR002550">
    <property type="entry name" value="CNNM"/>
</dbReference>
<dbReference type="InterPro" id="IPR045095">
    <property type="entry name" value="ACDP"/>
</dbReference>
<evidence type="ECO:0000313" key="14">
    <source>
        <dbReference type="Proteomes" id="UP000002630"/>
    </source>
</evidence>
<dbReference type="AlphaFoldDB" id="D7FXS4"/>
<dbReference type="Pfam" id="PF00571">
    <property type="entry name" value="CBS"/>
    <property type="match status" value="1"/>
</dbReference>
<evidence type="ECO:0000256" key="8">
    <source>
        <dbReference type="SAM" id="MobiDB-lite"/>
    </source>
</evidence>
<dbReference type="eggNOG" id="KOG2118">
    <property type="taxonomic scope" value="Eukaryota"/>
</dbReference>
<dbReference type="OMA" id="GTPWWFV"/>
<feature type="domain" description="CNNM transmembrane" evidence="12">
    <location>
        <begin position="202"/>
        <end position="384"/>
    </location>
</feature>
<reference evidence="13 14" key="1">
    <citation type="journal article" date="2010" name="Nature">
        <title>The Ectocarpus genome and the independent evolution of multicellularity in brown algae.</title>
        <authorList>
            <person name="Cock J.M."/>
            <person name="Sterck L."/>
            <person name="Rouze P."/>
            <person name="Scornet D."/>
            <person name="Allen A.E."/>
            <person name="Amoutzias G."/>
            <person name="Anthouard V."/>
            <person name="Artiguenave F."/>
            <person name="Aury J.M."/>
            <person name="Badger J.H."/>
            <person name="Beszteri B."/>
            <person name="Billiau K."/>
            <person name="Bonnet E."/>
            <person name="Bothwell J.H."/>
            <person name="Bowler C."/>
            <person name="Boyen C."/>
            <person name="Brownlee C."/>
            <person name="Carrano C.J."/>
            <person name="Charrier B."/>
            <person name="Cho G.Y."/>
            <person name="Coelho S.M."/>
            <person name="Collen J."/>
            <person name="Corre E."/>
            <person name="Da Silva C."/>
            <person name="Delage L."/>
            <person name="Delaroque N."/>
            <person name="Dittami S.M."/>
            <person name="Doulbeau S."/>
            <person name="Elias M."/>
            <person name="Farnham G."/>
            <person name="Gachon C.M."/>
            <person name="Gschloessl B."/>
            <person name="Heesch S."/>
            <person name="Jabbari K."/>
            <person name="Jubin C."/>
            <person name="Kawai H."/>
            <person name="Kimura K."/>
            <person name="Kloareg B."/>
            <person name="Kupper F.C."/>
            <person name="Lang D."/>
            <person name="Le Bail A."/>
            <person name="Leblanc C."/>
            <person name="Lerouge P."/>
            <person name="Lohr M."/>
            <person name="Lopez P.J."/>
            <person name="Martens C."/>
            <person name="Maumus F."/>
            <person name="Michel G."/>
            <person name="Miranda-Saavedra D."/>
            <person name="Morales J."/>
            <person name="Moreau H."/>
            <person name="Motomura T."/>
            <person name="Nagasato C."/>
            <person name="Napoli C.A."/>
            <person name="Nelson D.R."/>
            <person name="Nyvall-Collen P."/>
            <person name="Peters A.F."/>
            <person name="Pommier C."/>
            <person name="Potin P."/>
            <person name="Poulain J."/>
            <person name="Quesneville H."/>
            <person name="Read B."/>
            <person name="Rensing S.A."/>
            <person name="Ritter A."/>
            <person name="Rousvoal S."/>
            <person name="Samanta M."/>
            <person name="Samson G."/>
            <person name="Schroeder D.C."/>
            <person name="Segurens B."/>
            <person name="Strittmatter M."/>
            <person name="Tonon T."/>
            <person name="Tregear J.W."/>
            <person name="Valentin K."/>
            <person name="von Dassow P."/>
            <person name="Yamagishi T."/>
            <person name="Van de Peer Y."/>
            <person name="Wincker P."/>
        </authorList>
    </citation>
    <scope>NUCLEOTIDE SEQUENCE [LARGE SCALE GENOMIC DNA]</scope>
    <source>
        <strain evidence="14">Ec32 / CCAP1310/4</strain>
    </source>
</reference>
<evidence type="ECO:0000256" key="2">
    <source>
        <dbReference type="ARBA" id="ARBA00022692"/>
    </source>
</evidence>
<evidence type="ECO:0000313" key="13">
    <source>
        <dbReference type="EMBL" id="CBJ32337.1"/>
    </source>
</evidence>
<evidence type="ECO:0000256" key="1">
    <source>
        <dbReference type="ARBA" id="ARBA00004141"/>
    </source>
</evidence>
<organism evidence="13 14">
    <name type="scientific">Ectocarpus siliculosus</name>
    <name type="common">Brown alga</name>
    <name type="synonym">Conferva siliculosa</name>
    <dbReference type="NCBI Taxonomy" id="2880"/>
    <lineage>
        <taxon>Eukaryota</taxon>
        <taxon>Sar</taxon>
        <taxon>Stramenopiles</taxon>
        <taxon>Ochrophyta</taxon>
        <taxon>PX clade</taxon>
        <taxon>Phaeophyceae</taxon>
        <taxon>Ectocarpales</taxon>
        <taxon>Ectocarpaceae</taxon>
        <taxon>Ectocarpus</taxon>
    </lineage>
</organism>
<evidence type="ECO:0000256" key="9">
    <source>
        <dbReference type="SAM" id="Phobius"/>
    </source>
</evidence>
<feature type="transmembrane region" description="Helical" evidence="9">
    <location>
        <begin position="291"/>
        <end position="316"/>
    </location>
</feature>
<name>D7FXS4_ECTSI</name>
<dbReference type="EMBL" id="FN648522">
    <property type="protein sequence ID" value="CBJ32337.1"/>
    <property type="molecule type" value="Genomic_DNA"/>
</dbReference>
<evidence type="ECO:0008006" key="15">
    <source>
        <dbReference type="Google" id="ProtNLM"/>
    </source>
</evidence>
<dbReference type="FunFam" id="3.10.580.10:FF:000006">
    <property type="entry name" value="DUF21 and CBS domain protein"/>
    <property type="match status" value="1"/>
</dbReference>
<proteinExistence type="predicted"/>
<feature type="transmembrane region" description="Helical" evidence="9">
    <location>
        <begin position="328"/>
        <end position="348"/>
    </location>
</feature>
<comment type="subcellular location">
    <subcellularLocation>
        <location evidence="1">Membrane</location>
        <topology evidence="1">Multi-pass membrane protein</topology>
    </subcellularLocation>
</comment>
<feature type="chain" id="PRO_5003095988" description="CNNM transmembrane domain-containing protein" evidence="10">
    <location>
        <begin position="24"/>
        <end position="600"/>
    </location>
</feature>
<dbReference type="Gene3D" id="3.10.580.10">
    <property type="entry name" value="CBS-domain"/>
    <property type="match status" value="1"/>
</dbReference>
<keyword evidence="3" id="KW-0677">Repeat</keyword>
<keyword evidence="5 7" id="KW-0472">Membrane</keyword>
<dbReference type="PROSITE" id="PS51371">
    <property type="entry name" value="CBS"/>
    <property type="match status" value="1"/>
</dbReference>
<feature type="region of interest" description="Disordered" evidence="8">
    <location>
        <begin position="152"/>
        <end position="181"/>
    </location>
</feature>
<evidence type="ECO:0000256" key="10">
    <source>
        <dbReference type="SAM" id="SignalP"/>
    </source>
</evidence>
<dbReference type="Proteomes" id="UP000002630">
    <property type="component" value="Linkage Group LG09"/>
</dbReference>
<dbReference type="STRING" id="2880.D7FXS4"/>